<feature type="transmembrane region" description="Helical" evidence="1">
    <location>
        <begin position="20"/>
        <end position="38"/>
    </location>
</feature>
<dbReference type="RefSeq" id="WP_191804066.1">
    <property type="nucleotide sequence ID" value="NZ_JACSQL010000014.1"/>
</dbReference>
<dbReference type="SMART" id="SM00636">
    <property type="entry name" value="Glyco_18"/>
    <property type="match status" value="1"/>
</dbReference>
<keyword evidence="1" id="KW-0472">Membrane</keyword>
<protein>
    <submittedName>
        <fullName evidence="3">Glycosyl hydrolase</fullName>
    </submittedName>
</protein>
<reference evidence="3 4" key="1">
    <citation type="submission" date="2020-08" db="EMBL/GenBank/DDBJ databases">
        <title>A Genomic Blueprint of the Chicken Gut Microbiome.</title>
        <authorList>
            <person name="Gilroy R."/>
            <person name="Ravi A."/>
            <person name="Getino M."/>
            <person name="Pursley I."/>
            <person name="Horton D.L."/>
            <person name="Alikhan N.-F."/>
            <person name="Baker D."/>
            <person name="Gharbi K."/>
            <person name="Hall N."/>
            <person name="Watson M."/>
            <person name="Adriaenssens E.M."/>
            <person name="Foster-Nyarko E."/>
            <person name="Jarju S."/>
            <person name="Secka A."/>
            <person name="Antonio M."/>
            <person name="Oren A."/>
            <person name="Chaudhuri R."/>
            <person name="La Ragione R.M."/>
            <person name="Hildebrand F."/>
            <person name="Pallen M.J."/>
        </authorList>
    </citation>
    <scope>NUCLEOTIDE SEQUENCE [LARGE SCALE GENOMIC DNA]</scope>
    <source>
        <strain evidence="3 4">Sa2BVA9</strain>
    </source>
</reference>
<keyword evidence="1" id="KW-0812">Transmembrane</keyword>
<evidence type="ECO:0000256" key="1">
    <source>
        <dbReference type="SAM" id="Phobius"/>
    </source>
</evidence>
<dbReference type="Pfam" id="PF00704">
    <property type="entry name" value="Glyco_hydro_18"/>
    <property type="match status" value="1"/>
</dbReference>
<dbReference type="InterPro" id="IPR017853">
    <property type="entry name" value="GH"/>
</dbReference>
<gene>
    <name evidence="3" type="ORF">H9647_21890</name>
</gene>
<comment type="caution">
    <text evidence="3">The sequence shown here is derived from an EMBL/GenBank/DDBJ whole genome shotgun (WGS) entry which is preliminary data.</text>
</comment>
<dbReference type="Gene3D" id="2.30.30.40">
    <property type="entry name" value="SH3 Domains"/>
    <property type="match status" value="1"/>
</dbReference>
<dbReference type="Gene3D" id="3.20.20.80">
    <property type="entry name" value="Glycosidases"/>
    <property type="match status" value="1"/>
</dbReference>
<dbReference type="Gene3D" id="3.30.457.10">
    <property type="entry name" value="Copper amine oxidase-like, N-terminal domain"/>
    <property type="match status" value="1"/>
</dbReference>
<dbReference type="GO" id="GO:0016787">
    <property type="term" value="F:hydrolase activity"/>
    <property type="evidence" value="ECO:0007669"/>
    <property type="project" value="UniProtKB-KW"/>
</dbReference>
<dbReference type="InterPro" id="IPR012854">
    <property type="entry name" value="Cu_amine_oxidase-like_N"/>
</dbReference>
<keyword evidence="3" id="KW-0378">Hydrolase</keyword>
<evidence type="ECO:0000313" key="3">
    <source>
        <dbReference type="EMBL" id="MBD7970721.1"/>
    </source>
</evidence>
<organism evidence="3 4">
    <name type="scientific">Paenibacillus gallinarum</name>
    <dbReference type="NCBI Taxonomy" id="2762232"/>
    <lineage>
        <taxon>Bacteria</taxon>
        <taxon>Bacillati</taxon>
        <taxon>Bacillota</taxon>
        <taxon>Bacilli</taxon>
        <taxon>Bacillales</taxon>
        <taxon>Paenibacillaceae</taxon>
        <taxon>Paenibacillus</taxon>
    </lineage>
</organism>
<dbReference type="SUPFAM" id="SSF51445">
    <property type="entry name" value="(Trans)glycosidases"/>
    <property type="match status" value="1"/>
</dbReference>
<keyword evidence="4" id="KW-1185">Reference proteome</keyword>
<dbReference type="InterPro" id="IPR029070">
    <property type="entry name" value="Chitinase_insertion_sf"/>
</dbReference>
<name>A0ABR8T4N2_9BACL</name>
<dbReference type="InterPro" id="IPR036582">
    <property type="entry name" value="Mao_N_sf"/>
</dbReference>
<dbReference type="PANTHER" id="PTHR46066">
    <property type="entry name" value="CHITINASE DOMAIN-CONTAINING PROTEIN 1 FAMILY MEMBER"/>
    <property type="match status" value="1"/>
</dbReference>
<dbReference type="Pfam" id="PF07833">
    <property type="entry name" value="Cu_amine_oxidN1"/>
    <property type="match status" value="1"/>
</dbReference>
<sequence>MVRRKTRKRWTRAPFWKKVLGLGCITALAYILITTFVIRSVDEITDWRGFEKPIFVQGELMNYEAKGSNESLKLPLSVLQEKVDPSIRYEESEGVIILTSPDKVLQLTKDEEQGELNGKPYVLQTVPEETSGELYIPVQALKEVYGISVHESADTGAVLLMNQGETIEYAVAAGIGKQKETEESISLYQKPSNQAVIVKRMNLGDRVRIWSSDGEWLFVQLDSGYSGYVLASEVKQIETVTVPKLEVSPTAAERRWKDKAINLTWEAVYNRAADPDTLSTLKGVNVVSPTWFEISDDKGNVASKADPAYVKKAKSLGIEVWGLISNAFDADLTAAALSTYEKRNTIITQMIKYAKTYQLGGINVDFESVYTEDGPNVTQFMRELRPYAKENDLVLSIAVTPKSNSELWSKFLDRRSLGQIIDYMMVMTYDEHWATSPIAGSVSSIPWATAAMTKIIDEDEVPTGKLLLGVPTYTRVWTEETAEGETKVSSKAIGMDTAQEIISTQKLTPRYLEDTGQHYVEFEEQGVLNKIWLEDKTSLRARVELAERLELAGIASWSRSFANEGAWAVLNRIHMN</sequence>
<accession>A0ABR8T4N2</accession>
<proteinExistence type="predicted"/>
<evidence type="ECO:0000313" key="4">
    <source>
        <dbReference type="Proteomes" id="UP000608071"/>
    </source>
</evidence>
<dbReference type="EMBL" id="JACSQL010000014">
    <property type="protein sequence ID" value="MBD7970721.1"/>
    <property type="molecule type" value="Genomic_DNA"/>
</dbReference>
<dbReference type="PANTHER" id="PTHR46066:SF2">
    <property type="entry name" value="CHITINASE DOMAIN-CONTAINING PROTEIN 1"/>
    <property type="match status" value="1"/>
</dbReference>
<keyword evidence="1" id="KW-1133">Transmembrane helix</keyword>
<dbReference type="PROSITE" id="PS51910">
    <property type="entry name" value="GH18_2"/>
    <property type="match status" value="1"/>
</dbReference>
<evidence type="ECO:0000259" key="2">
    <source>
        <dbReference type="PROSITE" id="PS51910"/>
    </source>
</evidence>
<dbReference type="SUPFAM" id="SSF55383">
    <property type="entry name" value="Copper amine oxidase, domain N"/>
    <property type="match status" value="1"/>
</dbReference>
<dbReference type="InterPro" id="IPR011583">
    <property type="entry name" value="Chitinase_II/V-like_cat"/>
</dbReference>
<feature type="domain" description="GH18" evidence="2">
    <location>
        <begin position="259"/>
        <end position="576"/>
    </location>
</feature>
<dbReference type="InterPro" id="IPR001223">
    <property type="entry name" value="Glyco_hydro18_cat"/>
</dbReference>
<dbReference type="Gene3D" id="3.10.50.10">
    <property type="match status" value="1"/>
</dbReference>
<dbReference type="Proteomes" id="UP000608071">
    <property type="component" value="Unassembled WGS sequence"/>
</dbReference>